<dbReference type="Pfam" id="PF04672">
    <property type="entry name" value="Methyltransf_19"/>
    <property type="match status" value="1"/>
</dbReference>
<accession>A0A9W6W120</accession>
<dbReference type="InterPro" id="IPR029063">
    <property type="entry name" value="SAM-dependent_MTases_sf"/>
</dbReference>
<comment type="caution">
    <text evidence="1">The sequence shown here is derived from an EMBL/GenBank/DDBJ whole genome shotgun (WGS) entry which is preliminary data.</text>
</comment>
<sequence length="277" mass="30178">MSPAPEPERPEAPAGIDASVASPARMYDYYLGGTQNFASDRRAAQEIYTLIPDLPEIARDNRAFLRRAVRTLAAAGIRQFVDIGSGLPTQGSVHEIAQEADPASRVVYVDNDPLVPAHARALLAGGTEGTTAYVAGDLREPDAIFDHPDVRALIDLDRPVSLLLVAVLHFITDEEDPWALVGRYRSRLAPGSHLAIAHATRDGRPPEAVRKMTDVYRRASAPFTFRTREQILAFFHGSRLLDPGLVHSPRWRPEPGGPLSPSAAWNYAGVGVIPAER</sequence>
<gene>
    <name evidence="1" type="ORF">Airi02_034500</name>
</gene>
<evidence type="ECO:0000313" key="1">
    <source>
        <dbReference type="EMBL" id="GLY85521.1"/>
    </source>
</evidence>
<dbReference type="Proteomes" id="UP001165074">
    <property type="component" value="Unassembled WGS sequence"/>
</dbReference>
<dbReference type="AlphaFoldDB" id="A0A9W6W120"/>
<dbReference type="RefSeq" id="WP_285572492.1">
    <property type="nucleotide sequence ID" value="NZ_BSTK01000004.1"/>
</dbReference>
<dbReference type="Gene3D" id="3.40.50.150">
    <property type="entry name" value="Vaccinia Virus protein VP39"/>
    <property type="match status" value="1"/>
</dbReference>
<evidence type="ECO:0008006" key="3">
    <source>
        <dbReference type="Google" id="ProtNLM"/>
    </source>
</evidence>
<dbReference type="PIRSF" id="PIRSF017393">
    <property type="entry name" value="MTase_SAV2177"/>
    <property type="match status" value="1"/>
</dbReference>
<dbReference type="SUPFAM" id="SSF53335">
    <property type="entry name" value="S-adenosyl-L-methionine-dependent methyltransferases"/>
    <property type="match status" value="1"/>
</dbReference>
<organism evidence="1 2">
    <name type="scientific">Actinoallomurus iriomotensis</name>
    <dbReference type="NCBI Taxonomy" id="478107"/>
    <lineage>
        <taxon>Bacteria</taxon>
        <taxon>Bacillati</taxon>
        <taxon>Actinomycetota</taxon>
        <taxon>Actinomycetes</taxon>
        <taxon>Streptosporangiales</taxon>
        <taxon>Thermomonosporaceae</taxon>
        <taxon>Actinoallomurus</taxon>
    </lineage>
</organism>
<proteinExistence type="predicted"/>
<dbReference type="CDD" id="cd02440">
    <property type="entry name" value="AdoMet_MTases"/>
    <property type="match status" value="1"/>
</dbReference>
<dbReference type="EMBL" id="BSTK01000004">
    <property type="protein sequence ID" value="GLY85521.1"/>
    <property type="molecule type" value="Genomic_DNA"/>
</dbReference>
<evidence type="ECO:0000313" key="2">
    <source>
        <dbReference type="Proteomes" id="UP001165074"/>
    </source>
</evidence>
<dbReference type="InterPro" id="IPR006764">
    <property type="entry name" value="SAM_dep_MeTrfase_SAV2177_type"/>
</dbReference>
<protein>
    <recommendedName>
        <fullName evidence="3">S-adenosyl methyltransferase</fullName>
    </recommendedName>
</protein>
<name>A0A9W6W120_9ACTN</name>
<reference evidence="1" key="1">
    <citation type="submission" date="2023-03" db="EMBL/GenBank/DDBJ databases">
        <title>Actinoallomurus iriomotensis NBRC 103684.</title>
        <authorList>
            <person name="Ichikawa N."/>
            <person name="Sato H."/>
            <person name="Tonouchi N."/>
        </authorList>
    </citation>
    <scope>NUCLEOTIDE SEQUENCE</scope>
    <source>
        <strain evidence="1">NBRC 103684</strain>
    </source>
</reference>
<keyword evidence="2" id="KW-1185">Reference proteome</keyword>